<dbReference type="Gene3D" id="3.90.226.10">
    <property type="entry name" value="2-enoyl-CoA Hydratase, Chain A, domain 1"/>
    <property type="match status" value="1"/>
</dbReference>
<dbReference type="GO" id="GO:0004175">
    <property type="term" value="F:endopeptidase activity"/>
    <property type="evidence" value="ECO:0007669"/>
    <property type="project" value="TreeGrafter"/>
</dbReference>
<dbReference type="GO" id="GO:0008236">
    <property type="term" value="F:serine-type peptidase activity"/>
    <property type="evidence" value="ECO:0007669"/>
    <property type="project" value="UniProtKB-KW"/>
</dbReference>
<evidence type="ECO:0000313" key="7">
    <source>
        <dbReference type="EMBL" id="MPL62271.1"/>
    </source>
</evidence>
<dbReference type="InterPro" id="IPR041489">
    <property type="entry name" value="PDZ_6"/>
</dbReference>
<dbReference type="Gene3D" id="3.30.750.44">
    <property type="match status" value="1"/>
</dbReference>
<dbReference type="Gene3D" id="2.30.42.10">
    <property type="match status" value="1"/>
</dbReference>
<dbReference type="GO" id="GO:0006508">
    <property type="term" value="P:proteolysis"/>
    <property type="evidence" value="ECO:0007669"/>
    <property type="project" value="UniProtKB-KW"/>
</dbReference>
<evidence type="ECO:0000256" key="5">
    <source>
        <dbReference type="SAM" id="Phobius"/>
    </source>
</evidence>
<dbReference type="SUPFAM" id="SSF50156">
    <property type="entry name" value="PDZ domain-like"/>
    <property type="match status" value="1"/>
</dbReference>
<evidence type="ECO:0000256" key="3">
    <source>
        <dbReference type="ARBA" id="ARBA00022801"/>
    </source>
</evidence>
<dbReference type="InterPro" id="IPR029045">
    <property type="entry name" value="ClpP/crotonase-like_dom_sf"/>
</dbReference>
<keyword evidence="2" id="KW-0645">Protease</keyword>
<keyword evidence="4" id="KW-0720">Serine protease</keyword>
<dbReference type="NCBIfam" id="TIGR00225">
    <property type="entry name" value="prc"/>
    <property type="match status" value="1"/>
</dbReference>
<dbReference type="SMART" id="SM00245">
    <property type="entry name" value="TSPc"/>
    <property type="match status" value="1"/>
</dbReference>
<dbReference type="PANTHER" id="PTHR32060">
    <property type="entry name" value="TAIL-SPECIFIC PROTEASE"/>
    <property type="match status" value="1"/>
</dbReference>
<dbReference type="InterPro" id="IPR036034">
    <property type="entry name" value="PDZ_sf"/>
</dbReference>
<sequence>MSNFFQKNFNNSNLKYVFLVVIAIFFFGFGYLFGDLSNKNVFSKASASDSPILVPSVLNEVRHYLNNYFIPWKASSTLPTNEDLAYGMLKGYVNSYGDPYTQFFDPVESKQFEEDVKGSFGGVGAVIGFKDGIPAVISVLKDNPAEKAGVKDGDLIVSVDGTFVQGMSVDEIVRMVRGEIGTDVKMGVIHKDETKTSEVIITRAEINTPILDTETIDDVFIIHFYSFTETSSTKFNQAILEFANSRKNKLIIDLRGNGGGYLDSAIDIASFFLPSDKLIVVEKSGKSLPEKGTYSKGYNYFSNKKIKVAVLINEGSASASEIVAGALKDHGVATIVGEKSFGKGSVQQLIKLSDGSDLKLTVAKWYTPKGVNISESGITPDIVASSSAKIELDKKGNPVDTQLKKAVEIIKNLK</sequence>
<comment type="caution">
    <text evidence="7">The sequence shown here is derived from an EMBL/GenBank/DDBJ whole genome shotgun (WGS) entry which is preliminary data.</text>
</comment>
<organism evidence="7">
    <name type="scientific">bioreactor metagenome</name>
    <dbReference type="NCBI Taxonomy" id="1076179"/>
    <lineage>
        <taxon>unclassified sequences</taxon>
        <taxon>metagenomes</taxon>
        <taxon>ecological metagenomes</taxon>
    </lineage>
</organism>
<dbReference type="EMBL" id="VSSQ01000017">
    <property type="protein sequence ID" value="MPL62271.1"/>
    <property type="molecule type" value="Genomic_DNA"/>
</dbReference>
<keyword evidence="5" id="KW-0472">Membrane</keyword>
<dbReference type="InterPro" id="IPR001478">
    <property type="entry name" value="PDZ"/>
</dbReference>
<feature type="domain" description="PDZ" evidence="6">
    <location>
        <begin position="109"/>
        <end position="177"/>
    </location>
</feature>
<proteinExistence type="inferred from homology"/>
<evidence type="ECO:0000256" key="1">
    <source>
        <dbReference type="ARBA" id="ARBA00009179"/>
    </source>
</evidence>
<comment type="similarity">
    <text evidence="1">Belongs to the peptidase S41A family.</text>
</comment>
<dbReference type="Pfam" id="PF17820">
    <property type="entry name" value="PDZ_6"/>
    <property type="match status" value="1"/>
</dbReference>
<dbReference type="GO" id="GO:0007165">
    <property type="term" value="P:signal transduction"/>
    <property type="evidence" value="ECO:0007669"/>
    <property type="project" value="TreeGrafter"/>
</dbReference>
<dbReference type="InterPro" id="IPR004447">
    <property type="entry name" value="Peptidase_S41A"/>
</dbReference>
<keyword evidence="5" id="KW-0812">Transmembrane</keyword>
<dbReference type="GO" id="GO:0030288">
    <property type="term" value="C:outer membrane-bounded periplasmic space"/>
    <property type="evidence" value="ECO:0007669"/>
    <property type="project" value="TreeGrafter"/>
</dbReference>
<dbReference type="SMART" id="SM00228">
    <property type="entry name" value="PDZ"/>
    <property type="match status" value="1"/>
</dbReference>
<evidence type="ECO:0000256" key="2">
    <source>
        <dbReference type="ARBA" id="ARBA00022670"/>
    </source>
</evidence>
<protein>
    <recommendedName>
        <fullName evidence="6">PDZ domain-containing protein</fullName>
    </recommendedName>
</protein>
<accession>A0A644T8P0</accession>
<dbReference type="CDD" id="cd06782">
    <property type="entry name" value="cpPDZ_CPP-like"/>
    <property type="match status" value="1"/>
</dbReference>
<evidence type="ECO:0000256" key="4">
    <source>
        <dbReference type="ARBA" id="ARBA00022825"/>
    </source>
</evidence>
<gene>
    <name evidence="7" type="ORF">SDC9_07882</name>
</gene>
<reference evidence="7" key="1">
    <citation type="submission" date="2019-08" db="EMBL/GenBank/DDBJ databases">
        <authorList>
            <person name="Kucharzyk K."/>
            <person name="Murdoch R.W."/>
            <person name="Higgins S."/>
            <person name="Loffler F."/>
        </authorList>
    </citation>
    <scope>NUCLEOTIDE SEQUENCE</scope>
</reference>
<dbReference type="AlphaFoldDB" id="A0A644T8P0"/>
<feature type="transmembrane region" description="Helical" evidence="5">
    <location>
        <begin position="16"/>
        <end position="34"/>
    </location>
</feature>
<evidence type="ECO:0000259" key="6">
    <source>
        <dbReference type="PROSITE" id="PS50106"/>
    </source>
</evidence>
<dbReference type="CDD" id="cd07560">
    <property type="entry name" value="Peptidase_S41_CPP"/>
    <property type="match status" value="1"/>
</dbReference>
<dbReference type="InterPro" id="IPR005151">
    <property type="entry name" value="Tail-specific_protease"/>
</dbReference>
<dbReference type="PANTHER" id="PTHR32060:SF30">
    <property type="entry name" value="CARBOXY-TERMINAL PROCESSING PROTEASE CTPA"/>
    <property type="match status" value="1"/>
</dbReference>
<keyword evidence="5" id="KW-1133">Transmembrane helix</keyword>
<dbReference type="SUPFAM" id="SSF52096">
    <property type="entry name" value="ClpP/crotonase"/>
    <property type="match status" value="1"/>
</dbReference>
<dbReference type="Pfam" id="PF03572">
    <property type="entry name" value="Peptidase_S41"/>
    <property type="match status" value="1"/>
</dbReference>
<name>A0A644T8P0_9ZZZZ</name>
<keyword evidence="3" id="KW-0378">Hydrolase</keyword>
<dbReference type="PROSITE" id="PS50106">
    <property type="entry name" value="PDZ"/>
    <property type="match status" value="1"/>
</dbReference>